<feature type="domain" description="HAT C-terminal dimerisation" evidence="1">
    <location>
        <begin position="15"/>
        <end position="101"/>
    </location>
</feature>
<proteinExistence type="predicted"/>
<dbReference type="AlphaFoldDB" id="A0A151I777"/>
<evidence type="ECO:0000313" key="2">
    <source>
        <dbReference type="EMBL" id="KYM93958.1"/>
    </source>
</evidence>
<dbReference type="SUPFAM" id="SSF53098">
    <property type="entry name" value="Ribonuclease H-like"/>
    <property type="match status" value="1"/>
</dbReference>
<dbReference type="InterPro" id="IPR012337">
    <property type="entry name" value="RNaseH-like_sf"/>
</dbReference>
<evidence type="ECO:0000313" key="3">
    <source>
        <dbReference type="Proteomes" id="UP000078542"/>
    </source>
</evidence>
<organism evidence="2 3">
    <name type="scientific">Cyphomyrmex costatus</name>
    <dbReference type="NCBI Taxonomy" id="456900"/>
    <lineage>
        <taxon>Eukaryota</taxon>
        <taxon>Metazoa</taxon>
        <taxon>Ecdysozoa</taxon>
        <taxon>Arthropoda</taxon>
        <taxon>Hexapoda</taxon>
        <taxon>Insecta</taxon>
        <taxon>Pterygota</taxon>
        <taxon>Neoptera</taxon>
        <taxon>Endopterygota</taxon>
        <taxon>Hymenoptera</taxon>
        <taxon>Apocrita</taxon>
        <taxon>Aculeata</taxon>
        <taxon>Formicoidea</taxon>
        <taxon>Formicidae</taxon>
        <taxon>Myrmicinae</taxon>
        <taxon>Cyphomyrmex</taxon>
    </lineage>
</organism>
<dbReference type="GO" id="GO:0046983">
    <property type="term" value="F:protein dimerization activity"/>
    <property type="evidence" value="ECO:0007669"/>
    <property type="project" value="InterPro"/>
</dbReference>
<protein>
    <recommendedName>
        <fullName evidence="1">HAT C-terminal dimerisation domain-containing protein</fullName>
    </recommendedName>
</protein>
<dbReference type="InterPro" id="IPR008906">
    <property type="entry name" value="HATC_C_dom"/>
</dbReference>
<dbReference type="Pfam" id="PF05699">
    <property type="entry name" value="Dimer_Tnp_hAT"/>
    <property type="match status" value="1"/>
</dbReference>
<evidence type="ECO:0000259" key="1">
    <source>
        <dbReference type="Pfam" id="PF05699"/>
    </source>
</evidence>
<reference evidence="2 3" key="1">
    <citation type="submission" date="2016-03" db="EMBL/GenBank/DDBJ databases">
        <title>Cyphomyrmex costatus WGS genome.</title>
        <authorList>
            <person name="Nygaard S."/>
            <person name="Hu H."/>
            <person name="Boomsma J."/>
            <person name="Zhang G."/>
        </authorList>
    </citation>
    <scope>NUCLEOTIDE SEQUENCE [LARGE SCALE GENOMIC DNA]</scope>
    <source>
        <strain evidence="2">MS0001</strain>
        <tissue evidence="2">Whole body</tissue>
    </source>
</reference>
<dbReference type="Proteomes" id="UP000078542">
    <property type="component" value="Unassembled WGS sequence"/>
</dbReference>
<keyword evidence="3" id="KW-1185">Reference proteome</keyword>
<dbReference type="EMBL" id="KQ978439">
    <property type="protein sequence ID" value="KYM93958.1"/>
    <property type="molecule type" value="Genomic_DNA"/>
</dbReference>
<accession>A0A151I777</accession>
<sequence length="104" mass="12218">MLCLNQISLISINTFLDEWKILQKENLPAWDGDRINHYWRQIFDLKYNFNKPKYPNIQKMIKAVLSLAHGSSDIERNFSISARVLTGDKSRMTERTLRLLLHAA</sequence>
<name>A0A151I777_9HYME</name>
<gene>
    <name evidence="2" type="ORF">ALC62_15431</name>
</gene>